<dbReference type="InterPro" id="IPR006700">
    <property type="entry name" value="RsmE"/>
</dbReference>
<dbReference type="InterPro" id="IPR029028">
    <property type="entry name" value="Alpha/beta_knot_MTases"/>
</dbReference>
<evidence type="ECO:0000256" key="12">
    <source>
        <dbReference type="PIRNR" id="PIRNR015601"/>
    </source>
</evidence>
<dbReference type="SUPFAM" id="SSF75217">
    <property type="entry name" value="alpha/beta knot"/>
    <property type="match status" value="1"/>
</dbReference>
<evidence type="ECO:0000256" key="6">
    <source>
        <dbReference type="ARBA" id="ARBA00022552"/>
    </source>
</evidence>
<evidence type="ECO:0000256" key="8">
    <source>
        <dbReference type="ARBA" id="ARBA00022679"/>
    </source>
</evidence>
<keyword evidence="5 12" id="KW-0963">Cytoplasm</keyword>
<dbReference type="CDD" id="cd18084">
    <property type="entry name" value="RsmE-like"/>
    <property type="match status" value="1"/>
</dbReference>
<evidence type="ECO:0000256" key="2">
    <source>
        <dbReference type="ARBA" id="ARBA00005528"/>
    </source>
</evidence>
<accession>A0A6L5X5U3</accession>
<comment type="caution">
    <text evidence="15">The sequence shown here is derived from an EMBL/GenBank/DDBJ whole genome shotgun (WGS) entry which is preliminary data.</text>
</comment>
<dbReference type="InterPro" id="IPR046887">
    <property type="entry name" value="RsmE_PUA-like"/>
</dbReference>
<comment type="subcellular location">
    <subcellularLocation>
        <location evidence="1 12">Cytoplasm</location>
    </subcellularLocation>
</comment>
<feature type="domain" description="Ribosomal RNA small subunit methyltransferase E methyltransferase" evidence="13">
    <location>
        <begin position="78"/>
        <end position="245"/>
    </location>
</feature>
<evidence type="ECO:0000256" key="5">
    <source>
        <dbReference type="ARBA" id="ARBA00022490"/>
    </source>
</evidence>
<reference evidence="15 16" key="1">
    <citation type="submission" date="2019-08" db="EMBL/GenBank/DDBJ databases">
        <title>In-depth cultivation of the pig gut microbiome towards novel bacterial diversity and tailored functional studies.</title>
        <authorList>
            <person name="Wylensek D."/>
            <person name="Hitch T.C.A."/>
            <person name="Clavel T."/>
        </authorList>
    </citation>
    <scope>NUCLEOTIDE SEQUENCE [LARGE SCALE GENOMIC DNA]</scope>
    <source>
        <strain evidence="15 16">Oil+RF-744-WCA-WT-11</strain>
    </source>
</reference>
<comment type="function">
    <text evidence="10 12">Specifically methylates the N3 position of the uracil ring of uridine 1498 (m3U1498) in 16S rRNA. Acts on the fully assembled 30S ribosomal subunit.</text>
</comment>
<proteinExistence type="inferred from homology"/>
<dbReference type="PANTHER" id="PTHR30027">
    <property type="entry name" value="RIBOSOMAL RNA SMALL SUBUNIT METHYLTRANSFERASE E"/>
    <property type="match status" value="1"/>
</dbReference>
<comment type="similarity">
    <text evidence="2 12">Belongs to the RNA methyltransferase RsmE family.</text>
</comment>
<dbReference type="NCBIfam" id="TIGR00046">
    <property type="entry name" value="RsmE family RNA methyltransferase"/>
    <property type="match status" value="1"/>
</dbReference>
<dbReference type="EMBL" id="VULZ01000013">
    <property type="protein sequence ID" value="MSS15610.1"/>
    <property type="molecule type" value="Genomic_DNA"/>
</dbReference>
<dbReference type="InterPro" id="IPR029026">
    <property type="entry name" value="tRNA_m1G_MTases_N"/>
</dbReference>
<dbReference type="GO" id="GO:0070475">
    <property type="term" value="P:rRNA base methylation"/>
    <property type="evidence" value="ECO:0007669"/>
    <property type="project" value="TreeGrafter"/>
</dbReference>
<evidence type="ECO:0000256" key="10">
    <source>
        <dbReference type="ARBA" id="ARBA00025699"/>
    </source>
</evidence>
<dbReference type="RefSeq" id="WP_154526639.1">
    <property type="nucleotide sequence ID" value="NZ_JAQYJL010000023.1"/>
</dbReference>
<evidence type="ECO:0000256" key="1">
    <source>
        <dbReference type="ARBA" id="ARBA00004496"/>
    </source>
</evidence>
<sequence>MYRFFVSRESIDETAGTIRILGDDVGHIHSVLRMKPGEEILLCTGMEGDQTDYLCRIEGYSDGAVLTKIVSKNQSQQELPSRLYLFQGLPKADKLESIIQKSVELGTYRIVPTLMTRCIVKPDSKKTAKKAARWNAIALAAAKQSKRGIVPKVTEPVSFLEALELARPLDHIVVPYEDSEGIEHTRAVLASVQPGESCGIFIGPEGGFDEKEVSMLRDIGGEIVTLGHRILRTETAGPAVLSALMLHLEE</sequence>
<evidence type="ECO:0000256" key="3">
    <source>
        <dbReference type="ARBA" id="ARBA00012328"/>
    </source>
</evidence>
<dbReference type="PIRSF" id="PIRSF015601">
    <property type="entry name" value="MTase_slr0722"/>
    <property type="match status" value="1"/>
</dbReference>
<evidence type="ECO:0000313" key="15">
    <source>
        <dbReference type="EMBL" id="MSS15610.1"/>
    </source>
</evidence>
<protein>
    <recommendedName>
        <fullName evidence="4 12">Ribosomal RNA small subunit methyltransferase E</fullName>
        <ecNumber evidence="3 12">2.1.1.193</ecNumber>
    </recommendedName>
</protein>
<keyword evidence="8 12" id="KW-0808">Transferase</keyword>
<dbReference type="AlphaFoldDB" id="A0A6L5X5U3"/>
<keyword evidence="16" id="KW-1185">Reference proteome</keyword>
<dbReference type="EC" id="2.1.1.193" evidence="3 12"/>
<keyword evidence="9 12" id="KW-0949">S-adenosyl-L-methionine</keyword>
<keyword evidence="7 12" id="KW-0489">Methyltransferase</keyword>
<feature type="domain" description="Ribosomal RNA small subunit methyltransferase E PUA-like" evidence="14">
    <location>
        <begin position="22"/>
        <end position="69"/>
    </location>
</feature>
<evidence type="ECO:0000256" key="9">
    <source>
        <dbReference type="ARBA" id="ARBA00022691"/>
    </source>
</evidence>
<evidence type="ECO:0000256" key="4">
    <source>
        <dbReference type="ARBA" id="ARBA00013673"/>
    </source>
</evidence>
<comment type="catalytic activity">
    <reaction evidence="11 12">
        <text>uridine(1498) in 16S rRNA + S-adenosyl-L-methionine = N(3)-methyluridine(1498) in 16S rRNA + S-adenosyl-L-homocysteine + H(+)</text>
        <dbReference type="Rhea" id="RHEA:42920"/>
        <dbReference type="Rhea" id="RHEA-COMP:10283"/>
        <dbReference type="Rhea" id="RHEA-COMP:10284"/>
        <dbReference type="ChEBI" id="CHEBI:15378"/>
        <dbReference type="ChEBI" id="CHEBI:57856"/>
        <dbReference type="ChEBI" id="CHEBI:59789"/>
        <dbReference type="ChEBI" id="CHEBI:65315"/>
        <dbReference type="ChEBI" id="CHEBI:74502"/>
        <dbReference type="EC" id="2.1.1.193"/>
    </reaction>
</comment>
<dbReference type="Proteomes" id="UP000481852">
    <property type="component" value="Unassembled WGS sequence"/>
</dbReference>
<name>A0A6L5X5U3_9FIRM</name>
<evidence type="ECO:0000259" key="13">
    <source>
        <dbReference type="Pfam" id="PF04452"/>
    </source>
</evidence>
<dbReference type="GO" id="GO:0005737">
    <property type="term" value="C:cytoplasm"/>
    <property type="evidence" value="ECO:0007669"/>
    <property type="project" value="UniProtKB-SubCell"/>
</dbReference>
<dbReference type="SUPFAM" id="SSF88697">
    <property type="entry name" value="PUA domain-like"/>
    <property type="match status" value="1"/>
</dbReference>
<gene>
    <name evidence="15" type="ORF">FYJ35_11295</name>
</gene>
<evidence type="ECO:0000259" key="14">
    <source>
        <dbReference type="Pfam" id="PF20260"/>
    </source>
</evidence>
<dbReference type="InterPro" id="IPR046886">
    <property type="entry name" value="RsmE_MTase_dom"/>
</dbReference>
<evidence type="ECO:0000313" key="16">
    <source>
        <dbReference type="Proteomes" id="UP000481852"/>
    </source>
</evidence>
<dbReference type="Pfam" id="PF04452">
    <property type="entry name" value="Methyltrans_RNA"/>
    <property type="match status" value="1"/>
</dbReference>
<organism evidence="15 16">
    <name type="scientific">Porcincola intestinalis</name>
    <dbReference type="NCBI Taxonomy" id="2606632"/>
    <lineage>
        <taxon>Bacteria</taxon>
        <taxon>Bacillati</taxon>
        <taxon>Bacillota</taxon>
        <taxon>Clostridia</taxon>
        <taxon>Lachnospirales</taxon>
        <taxon>Lachnospiraceae</taxon>
        <taxon>Porcincola</taxon>
    </lineage>
</organism>
<dbReference type="PANTHER" id="PTHR30027:SF3">
    <property type="entry name" value="16S RRNA (URACIL(1498)-N(3))-METHYLTRANSFERASE"/>
    <property type="match status" value="1"/>
</dbReference>
<dbReference type="InterPro" id="IPR015947">
    <property type="entry name" value="PUA-like_sf"/>
</dbReference>
<dbReference type="Pfam" id="PF20260">
    <property type="entry name" value="PUA_4"/>
    <property type="match status" value="1"/>
</dbReference>
<evidence type="ECO:0000256" key="11">
    <source>
        <dbReference type="ARBA" id="ARBA00047944"/>
    </source>
</evidence>
<dbReference type="Gene3D" id="2.40.240.20">
    <property type="entry name" value="Hypothetical PUA domain-like, domain 1"/>
    <property type="match status" value="1"/>
</dbReference>
<dbReference type="Gene3D" id="3.40.1280.10">
    <property type="match status" value="1"/>
</dbReference>
<dbReference type="GO" id="GO:0070042">
    <property type="term" value="F:rRNA (uridine-N3-)-methyltransferase activity"/>
    <property type="evidence" value="ECO:0007669"/>
    <property type="project" value="TreeGrafter"/>
</dbReference>
<keyword evidence="6 12" id="KW-0698">rRNA processing</keyword>
<evidence type="ECO:0000256" key="7">
    <source>
        <dbReference type="ARBA" id="ARBA00022603"/>
    </source>
</evidence>